<feature type="region of interest" description="Disordered" evidence="1">
    <location>
        <begin position="352"/>
        <end position="384"/>
    </location>
</feature>
<dbReference type="GO" id="GO:0004503">
    <property type="term" value="F:tyrosinase activity"/>
    <property type="evidence" value="ECO:0007669"/>
    <property type="project" value="UniProtKB-ARBA"/>
</dbReference>
<sequence length="476" mass="55094">MRDPIFYRWHENINDIFMVYKNSLPPYSTDQVTVIMSRFNPSDKKNILYLFDRPGEPLIVGKGDDFKVGFSVPADYLPDRYKNLSDDLNNRFGSDSQNNIPVRPLSNIPDLNLSMSMDRRGSFSVFIPQHRECATQLINALMKQTSFEDFKSLSVYCRDRMNPYMYIYALSVAILHRNDCKEIPLPSFAEILPEKFMDKSVFVRLREEANVVQDPGSRIPFEIPKDYSASDLDEEHRVAYFREDIGINLHHWHWHLVYPFEGATNIVNKDRICPLRKPTEHVDSPQSTATCDNASSFCGVRDSKYPDKRAMGFPFDRVPRSGVNTMQQFLTPNMAVLDVKIRFADRIVARRPLNNNRTGQNQNRNQNRNQNQNREKKQGRISGVNQMPMPVVKVDPDVLSEVSNPMFFIQVGGTVIFGDLKRYNAERLSNKLLRTRKFNNFREAIPEAYFSKLDAANASRTWPPRFKNSTLSGHRV</sequence>
<evidence type="ECO:0000259" key="4">
    <source>
        <dbReference type="Pfam" id="PF03723"/>
    </source>
</evidence>
<name>A0A3Q0IMZ9_DIACI</name>
<evidence type="ECO:0000259" key="3">
    <source>
        <dbReference type="Pfam" id="PF03722"/>
    </source>
</evidence>
<evidence type="ECO:0000259" key="2">
    <source>
        <dbReference type="Pfam" id="PF00372"/>
    </source>
</evidence>
<dbReference type="STRING" id="121845.A0A3Q0IMZ9"/>
<evidence type="ECO:0000313" key="5">
    <source>
        <dbReference type="Proteomes" id="UP000079169"/>
    </source>
</evidence>
<dbReference type="InterPro" id="IPR008922">
    <property type="entry name" value="Di-copper_centre_dom_sf"/>
</dbReference>
<feature type="domain" description="Hemocyanin middle" evidence="2">
    <location>
        <begin position="420"/>
        <end position="472"/>
    </location>
</feature>
<gene>
    <name evidence="6" type="primary">LOC103506840</name>
</gene>
<dbReference type="InterPro" id="IPR013788">
    <property type="entry name" value="Hemocyanin/hexamerin"/>
</dbReference>
<dbReference type="PANTHER" id="PTHR11511">
    <property type="entry name" value="LARVAL STORAGE PROTEIN/PHENOLOXIDASE"/>
    <property type="match status" value="1"/>
</dbReference>
<evidence type="ECO:0000256" key="1">
    <source>
        <dbReference type="SAM" id="MobiDB-lite"/>
    </source>
</evidence>
<dbReference type="GO" id="GO:0006582">
    <property type="term" value="P:melanin metabolic process"/>
    <property type="evidence" value="ECO:0007669"/>
    <property type="project" value="UniProtKB-ARBA"/>
</dbReference>
<dbReference type="PaxDb" id="121845-A0A3Q0IMZ9"/>
<dbReference type="SUPFAM" id="SSF48050">
    <property type="entry name" value="Hemocyanin, N-terminal domain"/>
    <property type="match status" value="1"/>
</dbReference>
<evidence type="ECO:0000313" key="6">
    <source>
        <dbReference type="RefSeq" id="XP_026677612.1"/>
    </source>
</evidence>
<dbReference type="AlphaFoldDB" id="A0A3Q0IMZ9"/>
<accession>A0A3Q0IMZ9</accession>
<dbReference type="InterPro" id="IPR037020">
    <property type="entry name" value="Hemocyanin_C_sf"/>
</dbReference>
<dbReference type="Proteomes" id="UP000079169">
    <property type="component" value="Unplaced"/>
</dbReference>
<dbReference type="PANTHER" id="PTHR11511:SF24">
    <property type="entry name" value="GH04080P"/>
    <property type="match status" value="1"/>
</dbReference>
<feature type="domain" description="Hemocyanin C-terminal" evidence="4">
    <location>
        <begin position="285"/>
        <end position="343"/>
    </location>
</feature>
<dbReference type="Gene3D" id="1.20.1370.10">
    <property type="entry name" value="Hemocyanin, N-terminal domain"/>
    <property type="match status" value="1"/>
</dbReference>
<feature type="domain" description="Hemocyanin middle" evidence="2">
    <location>
        <begin position="189"/>
        <end position="271"/>
    </location>
</feature>
<dbReference type="InterPro" id="IPR005204">
    <property type="entry name" value="Hemocyanin_N"/>
</dbReference>
<dbReference type="Gene3D" id="2.60.40.1520">
    <property type="entry name" value="Hemocyanin, C-terminal domain"/>
    <property type="match status" value="1"/>
</dbReference>
<proteinExistence type="predicted"/>
<dbReference type="InterPro" id="IPR005203">
    <property type="entry name" value="Hemocyanin_C"/>
</dbReference>
<dbReference type="PROSITE" id="PS00209">
    <property type="entry name" value="HEMOCYANIN_1"/>
    <property type="match status" value="1"/>
</dbReference>
<dbReference type="Pfam" id="PF03723">
    <property type="entry name" value="Hemocyanin_C"/>
    <property type="match status" value="1"/>
</dbReference>
<dbReference type="Gene3D" id="1.10.1280.10">
    <property type="entry name" value="Di-copper center containing domain from catechol oxidase"/>
    <property type="match status" value="3"/>
</dbReference>
<dbReference type="InterPro" id="IPR014756">
    <property type="entry name" value="Ig_E-set"/>
</dbReference>
<feature type="compositionally biased region" description="Low complexity" evidence="1">
    <location>
        <begin position="354"/>
        <end position="372"/>
    </location>
</feature>
<feature type="domain" description="Hemocyanin N-terminal" evidence="3">
    <location>
        <begin position="74"/>
        <end position="181"/>
    </location>
</feature>
<dbReference type="SUPFAM" id="SSF81296">
    <property type="entry name" value="E set domains"/>
    <property type="match status" value="1"/>
</dbReference>
<dbReference type="InterPro" id="IPR036697">
    <property type="entry name" value="Hemocyanin_N_sf"/>
</dbReference>
<dbReference type="GO" id="GO:0046872">
    <property type="term" value="F:metal ion binding"/>
    <property type="evidence" value="ECO:0007669"/>
    <property type="project" value="UniProtKB-KW"/>
</dbReference>
<dbReference type="PRINTS" id="PR00187">
    <property type="entry name" value="HAEMOCYANIN"/>
</dbReference>
<keyword evidence="5" id="KW-1185">Reference proteome</keyword>
<protein>
    <submittedName>
        <fullName evidence="6">Phenoloxidase subunit 1-like</fullName>
    </submittedName>
</protein>
<dbReference type="InterPro" id="IPR000896">
    <property type="entry name" value="Hemocyanin/hexamerin_mid_dom"/>
</dbReference>
<dbReference type="GeneID" id="103506840"/>
<reference evidence="6" key="1">
    <citation type="submission" date="2025-08" db="UniProtKB">
        <authorList>
            <consortium name="RefSeq"/>
        </authorList>
    </citation>
    <scope>IDENTIFICATION</scope>
</reference>
<dbReference type="RefSeq" id="XP_026677612.1">
    <property type="nucleotide sequence ID" value="XM_026821811.1"/>
</dbReference>
<dbReference type="Pfam" id="PF00372">
    <property type="entry name" value="Hemocyanin_M"/>
    <property type="match status" value="2"/>
</dbReference>
<organism evidence="5 6">
    <name type="scientific">Diaphorina citri</name>
    <name type="common">Asian citrus psyllid</name>
    <dbReference type="NCBI Taxonomy" id="121845"/>
    <lineage>
        <taxon>Eukaryota</taxon>
        <taxon>Metazoa</taxon>
        <taxon>Ecdysozoa</taxon>
        <taxon>Arthropoda</taxon>
        <taxon>Hexapoda</taxon>
        <taxon>Insecta</taxon>
        <taxon>Pterygota</taxon>
        <taxon>Neoptera</taxon>
        <taxon>Paraneoptera</taxon>
        <taxon>Hemiptera</taxon>
        <taxon>Sternorrhyncha</taxon>
        <taxon>Psylloidea</taxon>
        <taxon>Psyllidae</taxon>
        <taxon>Diaphorininae</taxon>
        <taxon>Diaphorina</taxon>
    </lineage>
</organism>
<dbReference type="KEGG" id="dci:103506840"/>
<dbReference type="SUPFAM" id="SSF48056">
    <property type="entry name" value="Di-copper centre-containing domain"/>
    <property type="match status" value="3"/>
</dbReference>
<dbReference type="Pfam" id="PF03722">
    <property type="entry name" value="Hemocyanin_N"/>
    <property type="match status" value="1"/>
</dbReference>